<dbReference type="Proteomes" id="UP001597327">
    <property type="component" value="Unassembled WGS sequence"/>
</dbReference>
<dbReference type="Pfam" id="PF01541">
    <property type="entry name" value="GIY-YIG"/>
    <property type="match status" value="1"/>
</dbReference>
<dbReference type="Gene3D" id="3.40.1440.10">
    <property type="entry name" value="GIY-YIG endonuclease"/>
    <property type="match status" value="1"/>
</dbReference>
<proteinExistence type="inferred from homology"/>
<protein>
    <submittedName>
        <fullName evidence="3">GIY-YIG nuclease family protein</fullName>
    </submittedName>
</protein>
<dbReference type="InterPro" id="IPR050190">
    <property type="entry name" value="UPF0213_domain"/>
</dbReference>
<evidence type="ECO:0000313" key="3">
    <source>
        <dbReference type="EMBL" id="MFD1697536.1"/>
    </source>
</evidence>
<name>A0ABW4K3E9_9HYPH</name>
<dbReference type="PANTHER" id="PTHR34477">
    <property type="entry name" value="UPF0213 PROTEIN YHBQ"/>
    <property type="match status" value="1"/>
</dbReference>
<dbReference type="PROSITE" id="PS50164">
    <property type="entry name" value="GIY_YIG"/>
    <property type="match status" value="1"/>
</dbReference>
<dbReference type="RefSeq" id="WP_149893287.1">
    <property type="nucleotide sequence ID" value="NZ_JBHUFA010000016.1"/>
</dbReference>
<dbReference type="SUPFAM" id="SSF82771">
    <property type="entry name" value="GIY-YIG endonuclease"/>
    <property type="match status" value="1"/>
</dbReference>
<dbReference type="EMBL" id="JBHUFA010000016">
    <property type="protein sequence ID" value="MFD1697536.1"/>
    <property type="molecule type" value="Genomic_DNA"/>
</dbReference>
<reference evidence="4" key="1">
    <citation type="journal article" date="2019" name="Int. J. Syst. Evol. Microbiol.">
        <title>The Global Catalogue of Microorganisms (GCM) 10K type strain sequencing project: providing services to taxonomists for standard genome sequencing and annotation.</title>
        <authorList>
            <consortium name="The Broad Institute Genomics Platform"/>
            <consortium name="The Broad Institute Genome Sequencing Center for Infectious Disease"/>
            <person name="Wu L."/>
            <person name="Ma J."/>
        </authorList>
    </citation>
    <scope>NUCLEOTIDE SEQUENCE [LARGE SCALE GENOMIC DNA]</scope>
    <source>
        <strain evidence="4">JCM 3369</strain>
    </source>
</reference>
<comment type="similarity">
    <text evidence="1">Belongs to the UPF0213 family.</text>
</comment>
<evidence type="ECO:0000259" key="2">
    <source>
        <dbReference type="PROSITE" id="PS50164"/>
    </source>
</evidence>
<dbReference type="CDD" id="cd10448">
    <property type="entry name" value="GIY-YIG_unchar_3"/>
    <property type="match status" value="1"/>
</dbReference>
<sequence>MTAFVYILASARNGTLYTGVTNDLKRRIFEHRTEAVPGFTGKYGCKRLVWYEVHDTIATAIQREKSIKRYYRDWKLNLIEGMNPEWDDLYDHLNK</sequence>
<dbReference type="PANTHER" id="PTHR34477:SF5">
    <property type="entry name" value="BSL5627 PROTEIN"/>
    <property type="match status" value="1"/>
</dbReference>
<keyword evidence="4" id="KW-1185">Reference proteome</keyword>
<evidence type="ECO:0000313" key="4">
    <source>
        <dbReference type="Proteomes" id="UP001597327"/>
    </source>
</evidence>
<gene>
    <name evidence="3" type="ORF">ACFSC7_18615</name>
</gene>
<evidence type="ECO:0000256" key="1">
    <source>
        <dbReference type="ARBA" id="ARBA00007435"/>
    </source>
</evidence>
<comment type="caution">
    <text evidence="3">The sequence shown here is derived from an EMBL/GenBank/DDBJ whole genome shotgun (WGS) entry which is preliminary data.</text>
</comment>
<dbReference type="InterPro" id="IPR035901">
    <property type="entry name" value="GIY-YIG_endonuc_sf"/>
</dbReference>
<accession>A0ABW4K3E9</accession>
<organism evidence="3 4">
    <name type="scientific">Roseibium aestuarii</name>
    <dbReference type="NCBI Taxonomy" id="2600299"/>
    <lineage>
        <taxon>Bacteria</taxon>
        <taxon>Pseudomonadati</taxon>
        <taxon>Pseudomonadota</taxon>
        <taxon>Alphaproteobacteria</taxon>
        <taxon>Hyphomicrobiales</taxon>
        <taxon>Stappiaceae</taxon>
        <taxon>Roseibium</taxon>
    </lineage>
</organism>
<feature type="domain" description="GIY-YIG" evidence="2">
    <location>
        <begin position="1"/>
        <end position="78"/>
    </location>
</feature>
<dbReference type="InterPro" id="IPR000305">
    <property type="entry name" value="GIY-YIG_endonuc"/>
</dbReference>